<feature type="compositionally biased region" description="Pro residues" evidence="1">
    <location>
        <begin position="248"/>
        <end position="257"/>
    </location>
</feature>
<reference evidence="3" key="2">
    <citation type="submission" date="2015-09" db="EMBL/GenBank/DDBJ databases">
        <title>Draft genome sequence of Mycobacterium neoaurum DSM 44074.</title>
        <authorList>
            <person name="Croce O."/>
            <person name="Robert C."/>
            <person name="Raoult D."/>
            <person name="Drancourt M."/>
        </authorList>
    </citation>
    <scope>NUCLEOTIDE SEQUENCE</scope>
    <source>
        <strain evidence="3">DSM 44074</strain>
    </source>
</reference>
<name>A0AAV2WNH1_MYCNE</name>
<keyword evidence="2" id="KW-0732">Signal</keyword>
<reference evidence="3" key="1">
    <citation type="submission" date="2014-05" db="EMBL/GenBank/DDBJ databases">
        <authorList>
            <person name="Urmite Genomes"/>
        </authorList>
    </citation>
    <scope>NUCLEOTIDE SEQUENCE</scope>
    <source>
        <strain evidence="3">DSM 44074</strain>
    </source>
</reference>
<feature type="compositionally biased region" description="Low complexity" evidence="1">
    <location>
        <begin position="356"/>
        <end position="369"/>
    </location>
</feature>
<feature type="signal peptide" evidence="2">
    <location>
        <begin position="1"/>
        <end position="17"/>
    </location>
</feature>
<accession>A0AAV2WNH1</accession>
<sequence length="380" mass="39846">MRLRVRPYLMAGVAVVAAGSISLPSSVTPSSTPAVRHDSVALTAQARTFDALPAALVAVRPGAPDAGPTELPKLLAEALDTAPSAQASALALPGLGNAIIDAYYTVMPWVDWGVNLAVYATEWIPLVNLLTPQIDIFYYSLIRPIITSGVFNFAYWVGGAIDFSQGLTNFFNESVAAGVNFINTEIDWFLSFLPPLPPFFPLAAASQAVMAVEGARTAVQIPADPESTPEYPDEQQNEPTESAASTPTPDPTSPDPTAPEQTPTPQAPVETTPQPDITPETSEGVHEEVFTEEVFTEEGFTEQAGEQQEEDLRDELRKEAAQESSDLGADDIGDTTGTGTDSGGVVEHAGDDGPKTADTTTTPADRAAGNTASDAGGSEG</sequence>
<gene>
    <name evidence="3" type="ORF">BN1047_03685</name>
</gene>
<evidence type="ECO:0000313" key="4">
    <source>
        <dbReference type="Proteomes" id="UP000028864"/>
    </source>
</evidence>
<feature type="chain" id="PRO_5043495047" evidence="2">
    <location>
        <begin position="18"/>
        <end position="380"/>
    </location>
</feature>
<dbReference type="Proteomes" id="UP000028864">
    <property type="component" value="Unassembled WGS sequence"/>
</dbReference>
<feature type="region of interest" description="Disordered" evidence="1">
    <location>
        <begin position="223"/>
        <end position="380"/>
    </location>
</feature>
<dbReference type="EMBL" id="LK021339">
    <property type="protein sequence ID" value="CDQ45785.1"/>
    <property type="molecule type" value="Genomic_DNA"/>
</dbReference>
<feature type="compositionally biased region" description="Low complexity" evidence="1">
    <location>
        <begin position="258"/>
        <end position="275"/>
    </location>
</feature>
<organism evidence="3 4">
    <name type="scientific">Mycolicibacterium neoaurum</name>
    <name type="common">Mycobacterium neoaurum</name>
    <dbReference type="NCBI Taxonomy" id="1795"/>
    <lineage>
        <taxon>Bacteria</taxon>
        <taxon>Bacillati</taxon>
        <taxon>Actinomycetota</taxon>
        <taxon>Actinomycetes</taxon>
        <taxon>Mycobacteriales</taxon>
        <taxon>Mycobacteriaceae</taxon>
        <taxon>Mycolicibacterium</taxon>
    </lineage>
</organism>
<evidence type="ECO:0000313" key="3">
    <source>
        <dbReference type="EMBL" id="CDQ45785.1"/>
    </source>
</evidence>
<evidence type="ECO:0000256" key="1">
    <source>
        <dbReference type="SAM" id="MobiDB-lite"/>
    </source>
</evidence>
<feature type="compositionally biased region" description="Low complexity" evidence="1">
    <location>
        <begin position="238"/>
        <end position="247"/>
    </location>
</feature>
<proteinExistence type="predicted"/>
<protein>
    <submittedName>
        <fullName evidence="3">PE family protein</fullName>
    </submittedName>
</protein>
<dbReference type="RefSeq" id="WP_051644378.1">
    <property type="nucleotide sequence ID" value="NZ_LK021339.1"/>
</dbReference>
<feature type="compositionally biased region" description="Acidic residues" evidence="1">
    <location>
        <begin position="290"/>
        <end position="300"/>
    </location>
</feature>
<evidence type="ECO:0000256" key="2">
    <source>
        <dbReference type="SAM" id="SignalP"/>
    </source>
</evidence>
<dbReference type="AlphaFoldDB" id="A0AAV2WNH1"/>